<comment type="similarity">
    <text evidence="2">Belongs to the YkuD family.</text>
</comment>
<evidence type="ECO:0000259" key="9">
    <source>
        <dbReference type="PROSITE" id="PS52029"/>
    </source>
</evidence>
<dbReference type="UniPathway" id="UPA00219"/>
<dbReference type="GO" id="GO:0008360">
    <property type="term" value="P:regulation of cell shape"/>
    <property type="evidence" value="ECO:0007669"/>
    <property type="project" value="UniProtKB-UniRule"/>
</dbReference>
<dbReference type="AlphaFoldDB" id="A0A5J6MNA0"/>
<dbReference type="SUPFAM" id="SSF141523">
    <property type="entry name" value="L,D-transpeptidase catalytic domain-like"/>
    <property type="match status" value="1"/>
</dbReference>
<keyword evidence="3" id="KW-0808">Transferase</keyword>
<dbReference type="CDD" id="cd16913">
    <property type="entry name" value="YkuD_like"/>
    <property type="match status" value="1"/>
</dbReference>
<dbReference type="InterPro" id="IPR052905">
    <property type="entry name" value="LD-transpeptidase_YkuD-like"/>
</dbReference>
<protein>
    <recommendedName>
        <fullName evidence="9">L,D-TPase catalytic domain-containing protein</fullName>
    </recommendedName>
</protein>
<dbReference type="InterPro" id="IPR045380">
    <property type="entry name" value="LD_TPept_scaffold_dom"/>
</dbReference>
<dbReference type="PANTHER" id="PTHR41533:SF1">
    <property type="entry name" value="L,D-TRANSPEPTIDASE YCBB-RELATED"/>
    <property type="match status" value="1"/>
</dbReference>
<evidence type="ECO:0000313" key="10">
    <source>
        <dbReference type="EMBL" id="QEX19068.1"/>
    </source>
</evidence>
<dbReference type="Pfam" id="PF03734">
    <property type="entry name" value="YkuD"/>
    <property type="match status" value="1"/>
</dbReference>
<dbReference type="Gene3D" id="1.10.101.10">
    <property type="entry name" value="PGBD-like superfamily/PGBD"/>
    <property type="match status" value="1"/>
</dbReference>
<evidence type="ECO:0000313" key="11">
    <source>
        <dbReference type="Proteomes" id="UP000326202"/>
    </source>
</evidence>
<dbReference type="InterPro" id="IPR005490">
    <property type="entry name" value="LD_TPept_cat_dom"/>
</dbReference>
<dbReference type="GO" id="GO:0004180">
    <property type="term" value="F:carboxypeptidase activity"/>
    <property type="evidence" value="ECO:0007669"/>
    <property type="project" value="UniProtKB-ARBA"/>
</dbReference>
<evidence type="ECO:0000256" key="7">
    <source>
        <dbReference type="PROSITE-ProRule" id="PRU01373"/>
    </source>
</evidence>
<keyword evidence="5 7" id="KW-0573">Peptidoglycan synthesis</keyword>
<dbReference type="PANTHER" id="PTHR41533">
    <property type="entry name" value="L,D-TRANSPEPTIDASE HI_1667-RELATED"/>
    <property type="match status" value="1"/>
</dbReference>
<reference evidence="10 11" key="1">
    <citation type="submission" date="2019-08" db="EMBL/GenBank/DDBJ databases">
        <title>Hyperibacter terrae gen. nov., sp. nov. and Hyperibacter viscosus sp. nov., two new members in the family Rhodospirillaceae isolated from the rhizosphere of Hypericum perforatum.</title>
        <authorList>
            <person name="Noviana Z."/>
        </authorList>
    </citation>
    <scope>NUCLEOTIDE SEQUENCE [LARGE SCALE GENOMIC DNA]</scope>
    <source>
        <strain evidence="10 11">R5913</strain>
    </source>
</reference>
<proteinExistence type="inferred from homology"/>
<keyword evidence="4 7" id="KW-0133">Cell shape</keyword>
<dbReference type="Proteomes" id="UP000326202">
    <property type="component" value="Chromosome"/>
</dbReference>
<dbReference type="PROSITE" id="PS52029">
    <property type="entry name" value="LD_TPASE"/>
    <property type="match status" value="1"/>
</dbReference>
<dbReference type="GO" id="GO:0071555">
    <property type="term" value="P:cell wall organization"/>
    <property type="evidence" value="ECO:0007669"/>
    <property type="project" value="UniProtKB-UniRule"/>
</dbReference>
<dbReference type="InterPro" id="IPR036366">
    <property type="entry name" value="PGBDSf"/>
</dbReference>
<dbReference type="EMBL" id="CP042906">
    <property type="protein sequence ID" value="QEX19068.1"/>
    <property type="molecule type" value="Genomic_DNA"/>
</dbReference>
<accession>A0A5J6MNA0</accession>
<dbReference type="KEGG" id="htq:FRZ44_43800"/>
<evidence type="ECO:0000256" key="3">
    <source>
        <dbReference type="ARBA" id="ARBA00022679"/>
    </source>
</evidence>
<keyword evidence="6 7" id="KW-0961">Cell wall biogenesis/degradation</keyword>
<evidence type="ECO:0000256" key="5">
    <source>
        <dbReference type="ARBA" id="ARBA00022984"/>
    </source>
</evidence>
<dbReference type="InterPro" id="IPR038063">
    <property type="entry name" value="Transpep_catalytic_dom"/>
</dbReference>
<dbReference type="SUPFAM" id="SSF47090">
    <property type="entry name" value="PGBD-like"/>
    <property type="match status" value="1"/>
</dbReference>
<evidence type="ECO:0000256" key="6">
    <source>
        <dbReference type="ARBA" id="ARBA00023316"/>
    </source>
</evidence>
<evidence type="ECO:0000256" key="1">
    <source>
        <dbReference type="ARBA" id="ARBA00004752"/>
    </source>
</evidence>
<dbReference type="Pfam" id="PF20142">
    <property type="entry name" value="Scaffold"/>
    <property type="match status" value="1"/>
</dbReference>
<dbReference type="GO" id="GO:0009252">
    <property type="term" value="P:peptidoglycan biosynthetic process"/>
    <property type="evidence" value="ECO:0007669"/>
    <property type="project" value="UniProtKB-UniPathway"/>
</dbReference>
<evidence type="ECO:0000256" key="8">
    <source>
        <dbReference type="SAM" id="MobiDB-lite"/>
    </source>
</evidence>
<organism evidence="10 11">
    <name type="scientific">Hypericibacter terrae</name>
    <dbReference type="NCBI Taxonomy" id="2602015"/>
    <lineage>
        <taxon>Bacteria</taxon>
        <taxon>Pseudomonadati</taxon>
        <taxon>Pseudomonadota</taxon>
        <taxon>Alphaproteobacteria</taxon>
        <taxon>Rhodospirillales</taxon>
        <taxon>Dongiaceae</taxon>
        <taxon>Hypericibacter</taxon>
    </lineage>
</organism>
<evidence type="ECO:0000256" key="4">
    <source>
        <dbReference type="ARBA" id="ARBA00022960"/>
    </source>
</evidence>
<sequence>MGPMPGAARASEPGARSFLAQAAPSAEAQALNEALRQLLADKARSLSALGLGEMASLEAFYASRQDEPVWVTTSGLSPLGNILRERLRRVAPVASLGLEAPLEADDARAQRLDPQGLAERDVILSAAFLKGAIDPKAPEESPPDARLLRDLSVAADPRAVLERDLPVEPAFWRLRAAAAGYRELAAAGGWPAVPEGPKLALGDRDIRVEALRSRLSASGDLDPSFASSDVFDGALDEAVRRFQRRHGLDEDGVVGKATLAALNLPIETRIQTLAINLVRLLDPPRDWGPRYIAVNTAAASYRLVDNGVTLFEQPAVVGRPSWPTPRLDGLMTALEFNPYWNVPPRIARLEIWPKIHTDPGYLARNDMRLVDGMIRQDPGPKNPLGVVKFVFPNRYDVYLHDTNNPSLFGRADRHLSHGCIRVPNARDLATYLLQADPSWTGERVTAAIEAGRNLRVILPRPIAVHLVYDTAWIAPDGTVEFRDDVYRRDAALSPQAANPEVALARSACPNQS</sequence>
<feature type="domain" description="L,D-TPase catalytic" evidence="9">
    <location>
        <begin position="290"/>
        <end position="447"/>
    </location>
</feature>
<dbReference type="InterPro" id="IPR036365">
    <property type="entry name" value="PGBD-like_sf"/>
</dbReference>
<dbReference type="Gene3D" id="2.40.440.10">
    <property type="entry name" value="L,D-transpeptidase catalytic domain-like"/>
    <property type="match status" value="1"/>
</dbReference>
<gene>
    <name evidence="10" type="ORF">FRZ44_43800</name>
</gene>
<keyword evidence="11" id="KW-1185">Reference proteome</keyword>
<feature type="active site" description="Proton donor/acceptor" evidence="7">
    <location>
        <position position="400"/>
    </location>
</feature>
<comment type="pathway">
    <text evidence="1 7">Cell wall biogenesis; peptidoglycan biosynthesis.</text>
</comment>
<dbReference type="GO" id="GO:0016740">
    <property type="term" value="F:transferase activity"/>
    <property type="evidence" value="ECO:0007669"/>
    <property type="project" value="UniProtKB-KW"/>
</dbReference>
<dbReference type="Pfam" id="PF01471">
    <property type="entry name" value="PG_binding_1"/>
    <property type="match status" value="1"/>
</dbReference>
<evidence type="ECO:0000256" key="2">
    <source>
        <dbReference type="ARBA" id="ARBA00005992"/>
    </source>
</evidence>
<name>A0A5J6MNA0_9PROT</name>
<dbReference type="InterPro" id="IPR002477">
    <property type="entry name" value="Peptidoglycan-bd-like"/>
</dbReference>
<feature type="region of interest" description="Disordered" evidence="8">
    <location>
        <begin position="1"/>
        <end position="21"/>
    </location>
</feature>
<feature type="active site" description="Nucleophile" evidence="7">
    <location>
        <position position="419"/>
    </location>
</feature>